<feature type="domain" description="HTH lysR-type" evidence="5">
    <location>
        <begin position="1"/>
        <end position="58"/>
    </location>
</feature>
<dbReference type="InterPro" id="IPR005119">
    <property type="entry name" value="LysR_subst-bd"/>
</dbReference>
<name>A0A506UI90_9HYPH</name>
<dbReference type="Pfam" id="PF03466">
    <property type="entry name" value="LysR_substrate"/>
    <property type="match status" value="1"/>
</dbReference>
<keyword evidence="2" id="KW-0805">Transcription regulation</keyword>
<organism evidence="6 7">
    <name type="scientific">Martelella alba</name>
    <dbReference type="NCBI Taxonomy" id="2590451"/>
    <lineage>
        <taxon>Bacteria</taxon>
        <taxon>Pseudomonadati</taxon>
        <taxon>Pseudomonadota</taxon>
        <taxon>Alphaproteobacteria</taxon>
        <taxon>Hyphomicrobiales</taxon>
        <taxon>Aurantimonadaceae</taxon>
        <taxon>Martelella</taxon>
    </lineage>
</organism>
<dbReference type="GO" id="GO:0003677">
    <property type="term" value="F:DNA binding"/>
    <property type="evidence" value="ECO:0007669"/>
    <property type="project" value="UniProtKB-KW"/>
</dbReference>
<accession>A0A506UI90</accession>
<keyword evidence="7" id="KW-1185">Reference proteome</keyword>
<evidence type="ECO:0000256" key="2">
    <source>
        <dbReference type="ARBA" id="ARBA00023015"/>
    </source>
</evidence>
<dbReference type="FunFam" id="1.10.10.10:FF:000001">
    <property type="entry name" value="LysR family transcriptional regulator"/>
    <property type="match status" value="1"/>
</dbReference>
<reference evidence="6 7" key="1">
    <citation type="submission" date="2019-06" db="EMBL/GenBank/DDBJ databases">
        <authorList>
            <person name="Li M."/>
        </authorList>
    </citation>
    <scope>NUCLEOTIDE SEQUENCE [LARGE SCALE GENOMIC DNA]</scope>
    <source>
        <strain evidence="6 7">BGMRC2036</strain>
    </source>
</reference>
<evidence type="ECO:0000256" key="3">
    <source>
        <dbReference type="ARBA" id="ARBA00023125"/>
    </source>
</evidence>
<dbReference type="RefSeq" id="WP_141146943.1">
    <property type="nucleotide sequence ID" value="NZ_VHLG01000001.1"/>
</dbReference>
<dbReference type="PANTHER" id="PTHR30419">
    <property type="entry name" value="HTH-TYPE TRANSCRIPTIONAL REGULATOR YBHD"/>
    <property type="match status" value="1"/>
</dbReference>
<dbReference type="Gene3D" id="3.40.190.290">
    <property type="match status" value="1"/>
</dbReference>
<dbReference type="InterPro" id="IPR036390">
    <property type="entry name" value="WH_DNA-bd_sf"/>
</dbReference>
<evidence type="ECO:0000313" key="7">
    <source>
        <dbReference type="Proteomes" id="UP000318801"/>
    </source>
</evidence>
<evidence type="ECO:0000313" key="6">
    <source>
        <dbReference type="EMBL" id="TPW33008.1"/>
    </source>
</evidence>
<dbReference type="Gene3D" id="1.10.10.10">
    <property type="entry name" value="Winged helix-like DNA-binding domain superfamily/Winged helix DNA-binding domain"/>
    <property type="match status" value="1"/>
</dbReference>
<dbReference type="GO" id="GO:0003700">
    <property type="term" value="F:DNA-binding transcription factor activity"/>
    <property type="evidence" value="ECO:0007669"/>
    <property type="project" value="InterPro"/>
</dbReference>
<gene>
    <name evidence="6" type="ORF">FJU08_00105</name>
</gene>
<dbReference type="GO" id="GO:0005829">
    <property type="term" value="C:cytosol"/>
    <property type="evidence" value="ECO:0007669"/>
    <property type="project" value="TreeGrafter"/>
</dbReference>
<dbReference type="SUPFAM" id="SSF53850">
    <property type="entry name" value="Periplasmic binding protein-like II"/>
    <property type="match status" value="1"/>
</dbReference>
<dbReference type="SUPFAM" id="SSF46785">
    <property type="entry name" value="Winged helix' DNA-binding domain"/>
    <property type="match status" value="1"/>
</dbReference>
<comment type="caution">
    <text evidence="6">The sequence shown here is derived from an EMBL/GenBank/DDBJ whole genome shotgun (WGS) entry which is preliminary data.</text>
</comment>
<dbReference type="Proteomes" id="UP000318801">
    <property type="component" value="Unassembled WGS sequence"/>
</dbReference>
<sequence length="303" mass="33243">MELRTLRIFVAVVRHGGFSQAAKHVFVTQSAVSKAVRQLEDELGLALIDRQAPGVQLTDAGRVVFARAQQLLAQRDDLVTELDELKGVRRGQLTLGLPPIGSDALFAPIFAAYRSRYPDIEVSLFEHGSRRLEELVTTGELELGASLLPFSGAFDWQDVIAEPLDVILREDHPLANQKNISLSEISSEAFILFDSGFALNPIILEGCRAAGFRPNVAARSSQINFIVELVGAGLGIGFLPRLIASQRVRPGVRHVTLEDPGMEWHMAFIWRRGGYLSFAAKAWLDLAAELRGKAAGRRADRAP</sequence>
<dbReference type="EMBL" id="VHLG01000001">
    <property type="protein sequence ID" value="TPW33008.1"/>
    <property type="molecule type" value="Genomic_DNA"/>
</dbReference>
<dbReference type="OrthoDB" id="9803735at2"/>
<dbReference type="Pfam" id="PF00126">
    <property type="entry name" value="HTH_1"/>
    <property type="match status" value="1"/>
</dbReference>
<protein>
    <submittedName>
        <fullName evidence="6">LysR family transcriptional regulator</fullName>
    </submittedName>
</protein>
<dbReference type="PRINTS" id="PR00039">
    <property type="entry name" value="HTHLYSR"/>
</dbReference>
<evidence type="ECO:0000256" key="4">
    <source>
        <dbReference type="ARBA" id="ARBA00023163"/>
    </source>
</evidence>
<dbReference type="InterPro" id="IPR036388">
    <property type="entry name" value="WH-like_DNA-bd_sf"/>
</dbReference>
<proteinExistence type="inferred from homology"/>
<keyword evidence="4" id="KW-0804">Transcription</keyword>
<evidence type="ECO:0000259" key="5">
    <source>
        <dbReference type="PROSITE" id="PS50931"/>
    </source>
</evidence>
<dbReference type="PANTHER" id="PTHR30419:SF8">
    <property type="entry name" value="NITROGEN ASSIMILATION TRANSCRIPTIONAL ACTIVATOR-RELATED"/>
    <property type="match status" value="1"/>
</dbReference>
<keyword evidence="3" id="KW-0238">DNA-binding</keyword>
<comment type="similarity">
    <text evidence="1">Belongs to the LysR transcriptional regulatory family.</text>
</comment>
<dbReference type="CDD" id="cd08438">
    <property type="entry name" value="PBP2_CidR"/>
    <property type="match status" value="1"/>
</dbReference>
<dbReference type="InterPro" id="IPR050950">
    <property type="entry name" value="HTH-type_LysR_regulators"/>
</dbReference>
<dbReference type="PROSITE" id="PS50931">
    <property type="entry name" value="HTH_LYSR"/>
    <property type="match status" value="1"/>
</dbReference>
<dbReference type="AlphaFoldDB" id="A0A506UI90"/>
<evidence type="ECO:0000256" key="1">
    <source>
        <dbReference type="ARBA" id="ARBA00009437"/>
    </source>
</evidence>
<dbReference type="InterPro" id="IPR000847">
    <property type="entry name" value="LysR_HTH_N"/>
</dbReference>